<organism evidence="3 4">
    <name type="scientific">Algimonas arctica</name>
    <dbReference type="NCBI Taxonomy" id="1479486"/>
    <lineage>
        <taxon>Bacteria</taxon>
        <taxon>Pseudomonadati</taxon>
        <taxon>Pseudomonadota</taxon>
        <taxon>Alphaproteobacteria</taxon>
        <taxon>Maricaulales</taxon>
        <taxon>Robiginitomaculaceae</taxon>
        <taxon>Algimonas</taxon>
    </lineage>
</organism>
<dbReference type="InterPro" id="IPR006342">
    <property type="entry name" value="FkbM_mtfrase"/>
</dbReference>
<accession>A0A8J3CP41</accession>
<feature type="region of interest" description="Disordered" evidence="1">
    <location>
        <begin position="167"/>
        <end position="191"/>
    </location>
</feature>
<feature type="domain" description="Methyltransferase FkbM" evidence="2">
    <location>
        <begin position="107"/>
        <end position="250"/>
    </location>
</feature>
<dbReference type="SUPFAM" id="SSF53335">
    <property type="entry name" value="S-adenosyl-L-methionine-dependent methyltransferases"/>
    <property type="match status" value="1"/>
</dbReference>
<evidence type="ECO:0000259" key="2">
    <source>
        <dbReference type="Pfam" id="PF05050"/>
    </source>
</evidence>
<evidence type="ECO:0000313" key="4">
    <source>
        <dbReference type="Proteomes" id="UP000634004"/>
    </source>
</evidence>
<name>A0A8J3CP41_9PROT</name>
<dbReference type="PANTHER" id="PTHR34203:SF15">
    <property type="entry name" value="SLL1173 PROTEIN"/>
    <property type="match status" value="1"/>
</dbReference>
<gene>
    <name evidence="3" type="ORF">GCM10009069_06150</name>
</gene>
<reference evidence="3" key="2">
    <citation type="submission" date="2020-09" db="EMBL/GenBank/DDBJ databases">
        <authorList>
            <person name="Sun Q."/>
            <person name="Kim S."/>
        </authorList>
    </citation>
    <scope>NUCLEOTIDE SEQUENCE</scope>
    <source>
        <strain evidence="3">KCTC 32513</strain>
    </source>
</reference>
<dbReference type="Pfam" id="PF05050">
    <property type="entry name" value="Methyltransf_21"/>
    <property type="match status" value="1"/>
</dbReference>
<dbReference type="NCBIfam" id="TIGR01444">
    <property type="entry name" value="fkbM_fam"/>
    <property type="match status" value="1"/>
</dbReference>
<dbReference type="InterPro" id="IPR052514">
    <property type="entry name" value="SAM-dependent_MTase"/>
</dbReference>
<dbReference type="Gene3D" id="3.40.50.150">
    <property type="entry name" value="Vaccinia Virus protein VP39"/>
    <property type="match status" value="1"/>
</dbReference>
<protein>
    <recommendedName>
        <fullName evidence="2">Methyltransferase FkbM domain-containing protein</fullName>
    </recommendedName>
</protein>
<dbReference type="EMBL" id="BMZH01000002">
    <property type="protein sequence ID" value="GHA85709.1"/>
    <property type="molecule type" value="Genomic_DNA"/>
</dbReference>
<keyword evidence="4" id="KW-1185">Reference proteome</keyword>
<dbReference type="AlphaFoldDB" id="A0A8J3CP41"/>
<evidence type="ECO:0000313" key="3">
    <source>
        <dbReference type="EMBL" id="GHA85709.1"/>
    </source>
</evidence>
<reference evidence="3" key="1">
    <citation type="journal article" date="2014" name="Int. J. Syst. Evol. Microbiol.">
        <title>Complete genome sequence of Corynebacterium casei LMG S-19264T (=DSM 44701T), isolated from a smear-ripened cheese.</title>
        <authorList>
            <consortium name="US DOE Joint Genome Institute (JGI-PGF)"/>
            <person name="Walter F."/>
            <person name="Albersmeier A."/>
            <person name="Kalinowski J."/>
            <person name="Ruckert C."/>
        </authorList>
    </citation>
    <scope>NUCLEOTIDE SEQUENCE</scope>
    <source>
        <strain evidence="3">KCTC 32513</strain>
    </source>
</reference>
<dbReference type="RefSeq" id="WP_189495295.1">
    <property type="nucleotide sequence ID" value="NZ_BMZH01000002.1"/>
</dbReference>
<sequence>MGTTHHIDPFGTFSLPPTRERIRARADGCADTQWGHWMISLHRKRAIRGLSEPFDVTVAPGVNARLYPSGNRCEKRALAGVQIWDAQERAALRDAVQQTEGRFTFLDIGANAGLYSLFVNAYAKASKRNVRLIAVEPSTEMSERLTVNAQASDATIELIRSAISDAPGKANLSDGDGNRGEAQLSKTGESDIGETVTVETLTSLCGRLGITHIDAMKLDIEGHDERALRAFFDQAPETLHPRLLIVETSAENGATLIELAQAQNYLVSDSTALNAILKKR</sequence>
<comment type="caution">
    <text evidence="3">The sequence shown here is derived from an EMBL/GenBank/DDBJ whole genome shotgun (WGS) entry which is preliminary data.</text>
</comment>
<proteinExistence type="predicted"/>
<dbReference type="PANTHER" id="PTHR34203">
    <property type="entry name" value="METHYLTRANSFERASE, FKBM FAMILY PROTEIN"/>
    <property type="match status" value="1"/>
</dbReference>
<dbReference type="InterPro" id="IPR029063">
    <property type="entry name" value="SAM-dependent_MTases_sf"/>
</dbReference>
<evidence type="ECO:0000256" key="1">
    <source>
        <dbReference type="SAM" id="MobiDB-lite"/>
    </source>
</evidence>
<dbReference type="Proteomes" id="UP000634004">
    <property type="component" value="Unassembled WGS sequence"/>
</dbReference>